<keyword evidence="4" id="KW-1185">Reference proteome</keyword>
<feature type="domain" description="Fatty acid desaturase" evidence="2">
    <location>
        <begin position="41"/>
        <end position="280"/>
    </location>
</feature>
<keyword evidence="1" id="KW-0812">Transmembrane</keyword>
<dbReference type="InterPro" id="IPR005804">
    <property type="entry name" value="FA_desaturase_dom"/>
</dbReference>
<reference evidence="3 4" key="1">
    <citation type="submission" date="2017-06" db="EMBL/GenBank/DDBJ databases">
        <authorList>
            <person name="Kim H.J."/>
            <person name="Triplett B.A."/>
        </authorList>
    </citation>
    <scope>NUCLEOTIDE SEQUENCE [LARGE SCALE GENOMIC DNA]</scope>
    <source>
        <strain evidence="3 4">DSM 29052</strain>
    </source>
</reference>
<accession>A0A238Y1C2</accession>
<dbReference type="RefSeq" id="WP_089271822.1">
    <property type="nucleotide sequence ID" value="NZ_FZNN01000014.1"/>
</dbReference>
<name>A0A238Y1C2_9RHOB</name>
<feature type="transmembrane region" description="Helical" evidence="1">
    <location>
        <begin position="140"/>
        <end position="158"/>
    </location>
</feature>
<feature type="transmembrane region" description="Helical" evidence="1">
    <location>
        <begin position="21"/>
        <end position="43"/>
    </location>
</feature>
<protein>
    <submittedName>
        <fullName evidence="3">Fatty acid desaturase</fullName>
    </submittedName>
</protein>
<keyword evidence="1" id="KW-1133">Transmembrane helix</keyword>
<organism evidence="3 4">
    <name type="scientific">Puniceibacterium sediminis</name>
    <dbReference type="NCBI Taxonomy" id="1608407"/>
    <lineage>
        <taxon>Bacteria</taxon>
        <taxon>Pseudomonadati</taxon>
        <taxon>Pseudomonadota</taxon>
        <taxon>Alphaproteobacteria</taxon>
        <taxon>Rhodobacterales</taxon>
        <taxon>Paracoccaceae</taxon>
        <taxon>Puniceibacterium</taxon>
    </lineage>
</organism>
<feature type="transmembrane region" description="Helical" evidence="1">
    <location>
        <begin position="170"/>
        <end position="189"/>
    </location>
</feature>
<evidence type="ECO:0000313" key="3">
    <source>
        <dbReference type="EMBL" id="SNR64772.1"/>
    </source>
</evidence>
<dbReference type="Proteomes" id="UP000198417">
    <property type="component" value="Unassembled WGS sequence"/>
</dbReference>
<dbReference type="EMBL" id="FZNN01000014">
    <property type="protein sequence ID" value="SNR64772.1"/>
    <property type="molecule type" value="Genomic_DNA"/>
</dbReference>
<gene>
    <name evidence="3" type="ORF">SAMN06265370_11427</name>
</gene>
<evidence type="ECO:0000256" key="1">
    <source>
        <dbReference type="SAM" id="Phobius"/>
    </source>
</evidence>
<sequence>MSSAALRRAIRRVRTIEWPTLGLLAACYGGWALGTTWAAALWLPLGMALTLVTTAMHSSLSHEALHGHPVRNPWIDSALVFPPLSVLIPYLRFRDTHLAHHNDAILTDPYDDPESNYLAPAVWVHLPTWLRWLLQINNRLAGRLLIGPALGTVTFWASDAALLRAGDRRVGLAWGLHLAGLVPVVWWMVRVADMPLWAWALSVYGAHGVLKIRTFLEHQAHDRARGRTVIIEDRGPLALIFLNNNLHVVHHMHASVPWYRLPALYFGNRERYLKRNEGYRYASYAEVFRRYFWKAKDPVPHPLWPRP</sequence>
<dbReference type="OrthoDB" id="784276at2"/>
<evidence type="ECO:0000313" key="4">
    <source>
        <dbReference type="Proteomes" id="UP000198417"/>
    </source>
</evidence>
<keyword evidence="1" id="KW-0472">Membrane</keyword>
<dbReference type="AlphaFoldDB" id="A0A238Y1C2"/>
<proteinExistence type="predicted"/>
<dbReference type="Pfam" id="PF00487">
    <property type="entry name" value="FA_desaturase"/>
    <property type="match status" value="1"/>
</dbReference>
<dbReference type="CDD" id="cd03509">
    <property type="entry name" value="DesA_FADS-like"/>
    <property type="match status" value="1"/>
</dbReference>
<evidence type="ECO:0000259" key="2">
    <source>
        <dbReference type="Pfam" id="PF00487"/>
    </source>
</evidence>
<dbReference type="GO" id="GO:0006629">
    <property type="term" value="P:lipid metabolic process"/>
    <property type="evidence" value="ECO:0007669"/>
    <property type="project" value="InterPro"/>
</dbReference>